<keyword evidence="2" id="KW-1185">Reference proteome</keyword>
<name>A0ABP9YHV6_9FUNG</name>
<evidence type="ECO:0000313" key="1">
    <source>
        <dbReference type="EMBL" id="GAA5805927.1"/>
    </source>
</evidence>
<accession>A0ABP9YHV6</accession>
<protein>
    <submittedName>
        <fullName evidence="1">Uncharacterized protein</fullName>
    </submittedName>
</protein>
<comment type="caution">
    <text evidence="1">The sequence shown here is derived from an EMBL/GenBank/DDBJ whole genome shotgun (WGS) entry which is preliminary data.</text>
</comment>
<gene>
    <name evidence="1" type="ORF">HPULCUR_011453</name>
</gene>
<dbReference type="Proteomes" id="UP001476247">
    <property type="component" value="Unassembled WGS sequence"/>
</dbReference>
<reference evidence="1 2" key="1">
    <citation type="submission" date="2024-04" db="EMBL/GenBank/DDBJ databases">
        <title>genome sequences of Mucor flavus KT1a and Helicostylum pulchrum KT1b strains isolation_sourced from the surface of a dry-aged beef.</title>
        <authorList>
            <person name="Toyotome T."/>
            <person name="Hosono M."/>
            <person name="Torimaru M."/>
            <person name="Fukuda K."/>
            <person name="Mikami N."/>
        </authorList>
    </citation>
    <scope>NUCLEOTIDE SEQUENCE [LARGE SCALE GENOMIC DNA]</scope>
    <source>
        <strain evidence="1 2">KT1b</strain>
    </source>
</reference>
<evidence type="ECO:0000313" key="2">
    <source>
        <dbReference type="Proteomes" id="UP001476247"/>
    </source>
</evidence>
<dbReference type="EMBL" id="BAABUJ010000053">
    <property type="protein sequence ID" value="GAA5805927.1"/>
    <property type="molecule type" value="Genomic_DNA"/>
</dbReference>
<sequence length="99" mass="11444">MSNLLSMNIVDLSDAVTVNVLEQTLNKDTYYAINNDCPLKVYPLTKECRDRLGKIADCPPALSSIRKSLMDYMEFSNNNNFDPYLRSDYEFIHDTVFHL</sequence>
<proteinExistence type="predicted"/>
<organism evidence="1 2">
    <name type="scientific">Helicostylum pulchrum</name>
    <dbReference type="NCBI Taxonomy" id="562976"/>
    <lineage>
        <taxon>Eukaryota</taxon>
        <taxon>Fungi</taxon>
        <taxon>Fungi incertae sedis</taxon>
        <taxon>Mucoromycota</taxon>
        <taxon>Mucoromycotina</taxon>
        <taxon>Mucoromycetes</taxon>
        <taxon>Mucorales</taxon>
        <taxon>Mucorineae</taxon>
        <taxon>Mucoraceae</taxon>
        <taxon>Helicostylum</taxon>
    </lineage>
</organism>